<dbReference type="AlphaFoldDB" id="A0A7T7UUI8"/>
<keyword evidence="2" id="KW-1185">Reference proteome</keyword>
<sequence length="55" mass="6634">MEKSSLNDILKKAEDENTVIYHGETRDVSKWMAKSRFLYILHIIQKVFQDQCYRL</sequence>
<evidence type="ECO:0000313" key="2">
    <source>
        <dbReference type="Proteomes" id="UP000595871"/>
    </source>
</evidence>
<organism evidence="1 2">
    <name type="scientific">Anaerococcus obesiensis</name>
    <dbReference type="NCBI Taxonomy" id="1287640"/>
    <lineage>
        <taxon>Bacteria</taxon>
        <taxon>Bacillati</taxon>
        <taxon>Bacillota</taxon>
        <taxon>Tissierellia</taxon>
        <taxon>Tissierellales</taxon>
        <taxon>Peptoniphilaceae</taxon>
        <taxon>Anaerococcus</taxon>
    </lineage>
</organism>
<dbReference type="RefSeq" id="WP_200226074.1">
    <property type="nucleotide sequence ID" value="NZ_CP067016.1"/>
</dbReference>
<accession>A0A7T7UUI8</accession>
<evidence type="ECO:0000313" key="1">
    <source>
        <dbReference type="EMBL" id="QQN56448.1"/>
    </source>
</evidence>
<dbReference type="Proteomes" id="UP000595871">
    <property type="component" value="Chromosome"/>
</dbReference>
<reference evidence="1 2" key="1">
    <citation type="submission" date="2020-12" db="EMBL/GenBank/DDBJ databases">
        <title>FDA dAtabase for Regulatory Grade micrObial Sequences (FDA-ARGOS): Supporting development and validation of Infectious Disease Dx tests.</title>
        <authorList>
            <person name="Sproer C."/>
            <person name="Gronow S."/>
            <person name="Severitt S."/>
            <person name="Schroder I."/>
            <person name="Tallon L."/>
            <person name="Sadzewicz L."/>
            <person name="Zhao X."/>
            <person name="Boylan J."/>
            <person name="Ott S."/>
            <person name="Bowen H."/>
            <person name="Vavikolanu K."/>
            <person name="Mehta A."/>
            <person name="Aluvathingal J."/>
            <person name="Nadendla S."/>
            <person name="Lowell S."/>
            <person name="Myers T."/>
            <person name="Yan Y."/>
            <person name="Sichtig H."/>
        </authorList>
    </citation>
    <scope>NUCLEOTIDE SEQUENCE [LARGE SCALE GENOMIC DNA]</scope>
    <source>
        <strain evidence="1 2">FDAARGOS_989</strain>
    </source>
</reference>
<name>A0A7T7UUI8_9FIRM</name>
<protein>
    <submittedName>
        <fullName evidence="1">Uncharacterized protein</fullName>
    </submittedName>
</protein>
<proteinExistence type="predicted"/>
<dbReference type="KEGG" id="aob:I6H46_02185"/>
<dbReference type="EMBL" id="CP067016">
    <property type="protein sequence ID" value="QQN56448.1"/>
    <property type="molecule type" value="Genomic_DNA"/>
</dbReference>
<gene>
    <name evidence="1" type="ORF">I6H46_02185</name>
</gene>